<keyword evidence="7" id="KW-0131">Cell cycle</keyword>
<protein>
    <submittedName>
        <fullName evidence="10">FtsQ-type POTRA domain-containing protein</fullName>
    </submittedName>
</protein>
<keyword evidence="6 8" id="KW-0472">Membrane</keyword>
<dbReference type="RefSeq" id="WP_187332239.1">
    <property type="nucleotide sequence ID" value="NZ_CP060490.1"/>
</dbReference>
<proteinExistence type="predicted"/>
<keyword evidence="3" id="KW-0132">Cell division</keyword>
<evidence type="ECO:0000256" key="2">
    <source>
        <dbReference type="ARBA" id="ARBA00022475"/>
    </source>
</evidence>
<dbReference type="InterPro" id="IPR013685">
    <property type="entry name" value="POTRA_FtsQ_type"/>
</dbReference>
<feature type="domain" description="POTRA" evidence="9">
    <location>
        <begin position="39"/>
        <end position="108"/>
    </location>
</feature>
<accession>A0A7G9B267</accession>
<sequence length="250" mass="27611">MARRTNRRRRRRGRYGFLYKLLSVLVICAAIVAALTLFFKVNTIVVSGESHYTEQAVLDAAQVQYGDNMYLLNKHTVANRIMQQCPYVENARINRKLPDTLLIEITETTAAGVIVQDGVGWLISPKGKVLEKLAAGQAGDYAVIDGCTLLAPAVSSFLSFGEEESYKQEQLLALLGALREAEALDQVEAVHLGDASVLTMEYGGRFTVKLAWGANFTYQIQNLEYVISCLEINETGTIDLTREGVANFIP</sequence>
<comment type="subcellular location">
    <subcellularLocation>
        <location evidence="1">Membrane</location>
    </subcellularLocation>
</comment>
<dbReference type="KEGG" id="ohi:H8790_09195"/>
<evidence type="ECO:0000256" key="6">
    <source>
        <dbReference type="ARBA" id="ARBA00023136"/>
    </source>
</evidence>
<evidence type="ECO:0000259" key="9">
    <source>
        <dbReference type="PROSITE" id="PS51779"/>
    </source>
</evidence>
<dbReference type="PROSITE" id="PS51779">
    <property type="entry name" value="POTRA"/>
    <property type="match status" value="1"/>
</dbReference>
<keyword evidence="11" id="KW-1185">Reference proteome</keyword>
<dbReference type="PANTHER" id="PTHR37820:SF1">
    <property type="entry name" value="CELL DIVISION PROTEIN FTSQ"/>
    <property type="match status" value="1"/>
</dbReference>
<keyword evidence="4 8" id="KW-0812">Transmembrane</keyword>
<evidence type="ECO:0000313" key="11">
    <source>
        <dbReference type="Proteomes" id="UP000515960"/>
    </source>
</evidence>
<keyword evidence="5 8" id="KW-1133">Transmembrane helix</keyword>
<dbReference type="EMBL" id="CP060490">
    <property type="protein sequence ID" value="QNL43648.1"/>
    <property type="molecule type" value="Genomic_DNA"/>
</dbReference>
<dbReference type="GO" id="GO:0005886">
    <property type="term" value="C:plasma membrane"/>
    <property type="evidence" value="ECO:0007669"/>
    <property type="project" value="TreeGrafter"/>
</dbReference>
<dbReference type="Proteomes" id="UP000515960">
    <property type="component" value="Chromosome"/>
</dbReference>
<evidence type="ECO:0000256" key="8">
    <source>
        <dbReference type="SAM" id="Phobius"/>
    </source>
</evidence>
<evidence type="ECO:0000256" key="5">
    <source>
        <dbReference type="ARBA" id="ARBA00022989"/>
    </source>
</evidence>
<dbReference type="AlphaFoldDB" id="A0A7G9B267"/>
<feature type="transmembrane region" description="Helical" evidence="8">
    <location>
        <begin position="21"/>
        <end position="39"/>
    </location>
</feature>
<dbReference type="GO" id="GO:0051301">
    <property type="term" value="P:cell division"/>
    <property type="evidence" value="ECO:0007669"/>
    <property type="project" value="UniProtKB-KW"/>
</dbReference>
<keyword evidence="2" id="KW-1003">Cell membrane</keyword>
<dbReference type="PANTHER" id="PTHR37820">
    <property type="entry name" value="CELL DIVISION PROTEIN DIVIB"/>
    <property type="match status" value="1"/>
</dbReference>
<organism evidence="10 11">
    <name type="scientific">Oscillibacter hominis</name>
    <dbReference type="NCBI Taxonomy" id="2763056"/>
    <lineage>
        <taxon>Bacteria</taxon>
        <taxon>Bacillati</taxon>
        <taxon>Bacillota</taxon>
        <taxon>Clostridia</taxon>
        <taxon>Eubacteriales</taxon>
        <taxon>Oscillospiraceae</taxon>
        <taxon>Oscillibacter</taxon>
    </lineage>
</organism>
<reference evidence="10 11" key="1">
    <citation type="submission" date="2020-08" db="EMBL/GenBank/DDBJ databases">
        <authorList>
            <person name="Liu C."/>
            <person name="Sun Q."/>
        </authorList>
    </citation>
    <scope>NUCLEOTIDE SEQUENCE [LARGE SCALE GENOMIC DNA]</scope>
    <source>
        <strain evidence="10 11">NSJ-62</strain>
    </source>
</reference>
<dbReference type="InterPro" id="IPR050487">
    <property type="entry name" value="FtsQ_DivIB"/>
</dbReference>
<evidence type="ECO:0000313" key="10">
    <source>
        <dbReference type="EMBL" id="QNL43648.1"/>
    </source>
</evidence>
<evidence type="ECO:0000256" key="3">
    <source>
        <dbReference type="ARBA" id="ARBA00022618"/>
    </source>
</evidence>
<evidence type="ECO:0000256" key="4">
    <source>
        <dbReference type="ARBA" id="ARBA00022692"/>
    </source>
</evidence>
<dbReference type="Pfam" id="PF08478">
    <property type="entry name" value="POTRA_1"/>
    <property type="match status" value="1"/>
</dbReference>
<dbReference type="InterPro" id="IPR034746">
    <property type="entry name" value="POTRA"/>
</dbReference>
<evidence type="ECO:0000256" key="7">
    <source>
        <dbReference type="ARBA" id="ARBA00023306"/>
    </source>
</evidence>
<dbReference type="Gene3D" id="3.10.20.310">
    <property type="entry name" value="membrane protein fhac"/>
    <property type="match status" value="1"/>
</dbReference>
<gene>
    <name evidence="10" type="ORF">H8790_09195</name>
</gene>
<name>A0A7G9B267_9FIRM</name>
<evidence type="ECO:0000256" key="1">
    <source>
        <dbReference type="ARBA" id="ARBA00004370"/>
    </source>
</evidence>